<evidence type="ECO:0000313" key="2">
    <source>
        <dbReference type="EMBL" id="SDE20354.1"/>
    </source>
</evidence>
<keyword evidence="3" id="KW-1185">Reference proteome</keyword>
<keyword evidence="1" id="KW-0812">Transmembrane</keyword>
<dbReference type="PANTHER" id="PTHR32251:SF17">
    <property type="entry name" value="STEROID 5-ALPHA REDUCTASE C-TERMINAL DOMAIN-CONTAINING PROTEIN"/>
    <property type="match status" value="1"/>
</dbReference>
<gene>
    <name evidence="2" type="ORF">SAMN05216464_104330</name>
</gene>
<accession>A0A1G7AZN8</accession>
<keyword evidence="1" id="KW-1133">Transmembrane helix</keyword>
<dbReference type="Pfam" id="PF06966">
    <property type="entry name" value="DUF1295"/>
    <property type="match status" value="1"/>
</dbReference>
<dbReference type="Proteomes" id="UP000199072">
    <property type="component" value="Unassembled WGS sequence"/>
</dbReference>
<evidence type="ECO:0000313" key="3">
    <source>
        <dbReference type="Proteomes" id="UP000199072"/>
    </source>
</evidence>
<sequence length="268" mass="30788">MDNSSLFLLIIYCLLACCGIMVLVWFWAHKIKNAGVVDIFWSYNFPVIAIILFLLAPGYHDRKLLICAMVIIAGLRLGTHLATRILKHLDEEEGRYQQLRKEWAPNSEKKFFFFFQFQGISNVLLAIPFFISTLNTSTKISPLEYAGAILWFISVAGEAIADWQLATFKKDAANKGKVCDTGLWNYSRHPNYFFEWLMWFSYFVFALASPYGILAIISPAIILYLLLKVTGIPATEEQSLRSKGEAYKRYQKSTSVFVPWFKKNKFPS</sequence>
<dbReference type="Gene3D" id="1.20.120.1630">
    <property type="match status" value="1"/>
</dbReference>
<feature type="transmembrane region" description="Helical" evidence="1">
    <location>
        <begin position="7"/>
        <end position="28"/>
    </location>
</feature>
<name>A0A1G7AZN8_9SPHI</name>
<dbReference type="STRING" id="1391627.SAMN05216464_104330"/>
<feature type="transmembrane region" description="Helical" evidence="1">
    <location>
        <begin position="111"/>
        <end position="131"/>
    </location>
</feature>
<feature type="transmembrane region" description="Helical" evidence="1">
    <location>
        <begin position="40"/>
        <end position="57"/>
    </location>
</feature>
<proteinExistence type="predicted"/>
<feature type="transmembrane region" description="Helical" evidence="1">
    <location>
        <begin position="64"/>
        <end position="86"/>
    </location>
</feature>
<feature type="transmembrane region" description="Helical" evidence="1">
    <location>
        <begin position="199"/>
        <end position="227"/>
    </location>
</feature>
<evidence type="ECO:0000256" key="1">
    <source>
        <dbReference type="SAM" id="Phobius"/>
    </source>
</evidence>
<dbReference type="PROSITE" id="PS50244">
    <property type="entry name" value="S5A_REDUCTASE"/>
    <property type="match status" value="1"/>
</dbReference>
<dbReference type="InterPro" id="IPR010721">
    <property type="entry name" value="UstE-like"/>
</dbReference>
<dbReference type="OrthoDB" id="9779233at2"/>
<dbReference type="GO" id="GO:0016020">
    <property type="term" value="C:membrane"/>
    <property type="evidence" value="ECO:0007669"/>
    <property type="project" value="TreeGrafter"/>
</dbReference>
<organism evidence="2 3">
    <name type="scientific">Mucilaginibacter pineti</name>
    <dbReference type="NCBI Taxonomy" id="1391627"/>
    <lineage>
        <taxon>Bacteria</taxon>
        <taxon>Pseudomonadati</taxon>
        <taxon>Bacteroidota</taxon>
        <taxon>Sphingobacteriia</taxon>
        <taxon>Sphingobacteriales</taxon>
        <taxon>Sphingobacteriaceae</taxon>
        <taxon>Mucilaginibacter</taxon>
    </lineage>
</organism>
<dbReference type="PANTHER" id="PTHR32251">
    <property type="entry name" value="3-OXO-5-ALPHA-STEROID 4-DEHYDROGENASE"/>
    <property type="match status" value="1"/>
</dbReference>
<protein>
    <submittedName>
        <fullName evidence="2">Steroid 5-alpha reductase family enzyme</fullName>
    </submittedName>
</protein>
<dbReference type="AlphaFoldDB" id="A0A1G7AZN8"/>
<reference evidence="2 3" key="1">
    <citation type="submission" date="2016-10" db="EMBL/GenBank/DDBJ databases">
        <authorList>
            <person name="de Groot N.N."/>
        </authorList>
    </citation>
    <scope>NUCLEOTIDE SEQUENCE [LARGE SCALE GENOMIC DNA]</scope>
    <source>
        <strain evidence="2 3">47C3B</strain>
    </source>
</reference>
<feature type="transmembrane region" description="Helical" evidence="1">
    <location>
        <begin position="143"/>
        <end position="161"/>
    </location>
</feature>
<keyword evidence="1" id="KW-0472">Membrane</keyword>
<dbReference type="EMBL" id="FNAI01000004">
    <property type="protein sequence ID" value="SDE20354.1"/>
    <property type="molecule type" value="Genomic_DNA"/>
</dbReference>
<dbReference type="RefSeq" id="WP_091149528.1">
    <property type="nucleotide sequence ID" value="NZ_FNAI01000004.1"/>
</dbReference>